<dbReference type="GO" id="GO:0038023">
    <property type="term" value="F:signaling receptor activity"/>
    <property type="evidence" value="ECO:0007669"/>
    <property type="project" value="InterPro"/>
</dbReference>
<dbReference type="SUPFAM" id="SSF56935">
    <property type="entry name" value="Porins"/>
    <property type="match status" value="1"/>
</dbReference>
<dbReference type="AlphaFoldDB" id="A0A7X0PLE6"/>
<dbReference type="NCBIfam" id="TIGR01783">
    <property type="entry name" value="TonB-siderophor"/>
    <property type="match status" value="1"/>
</dbReference>
<evidence type="ECO:0000259" key="15">
    <source>
        <dbReference type="SMART" id="SM00965"/>
    </source>
</evidence>
<evidence type="ECO:0000256" key="7">
    <source>
        <dbReference type="ARBA" id="ARBA00023004"/>
    </source>
</evidence>
<dbReference type="PANTHER" id="PTHR32552">
    <property type="entry name" value="FERRICHROME IRON RECEPTOR-RELATED"/>
    <property type="match status" value="1"/>
</dbReference>
<evidence type="ECO:0000256" key="8">
    <source>
        <dbReference type="ARBA" id="ARBA00023077"/>
    </source>
</evidence>
<evidence type="ECO:0000256" key="9">
    <source>
        <dbReference type="ARBA" id="ARBA00023136"/>
    </source>
</evidence>
<keyword evidence="5" id="KW-0406">Ion transport</keyword>
<dbReference type="Pfam" id="PF07660">
    <property type="entry name" value="STN"/>
    <property type="match status" value="1"/>
</dbReference>
<feature type="domain" description="Secretin/TonB short N-terminal" evidence="15">
    <location>
        <begin position="86"/>
        <end position="136"/>
    </location>
</feature>
<proteinExistence type="inferred from homology"/>
<dbReference type="Proteomes" id="UP000575083">
    <property type="component" value="Unassembled WGS sequence"/>
</dbReference>
<dbReference type="Gene3D" id="2.170.130.10">
    <property type="entry name" value="TonB-dependent receptor, plug domain"/>
    <property type="match status" value="1"/>
</dbReference>
<dbReference type="PANTHER" id="PTHR32552:SF74">
    <property type="entry name" value="HYDROXAMATE SIDEROPHORE RECEPTOR FHUE"/>
    <property type="match status" value="1"/>
</dbReference>
<dbReference type="EMBL" id="JACHLK010000028">
    <property type="protein sequence ID" value="MBB6564100.1"/>
    <property type="molecule type" value="Genomic_DNA"/>
</dbReference>
<evidence type="ECO:0000256" key="3">
    <source>
        <dbReference type="ARBA" id="ARBA00022448"/>
    </source>
</evidence>
<dbReference type="InterPro" id="IPR000531">
    <property type="entry name" value="Beta-barrel_TonB"/>
</dbReference>
<keyword evidence="5" id="KW-0410">Iron transport</keyword>
<evidence type="ECO:0000313" key="16">
    <source>
        <dbReference type="EMBL" id="MBB6564100.1"/>
    </source>
</evidence>
<dbReference type="InterPro" id="IPR039426">
    <property type="entry name" value="TonB-dep_rcpt-like"/>
</dbReference>
<dbReference type="GO" id="GO:0015344">
    <property type="term" value="F:siderophore uptake transmembrane transporter activity"/>
    <property type="evidence" value="ECO:0007669"/>
    <property type="project" value="TreeGrafter"/>
</dbReference>
<keyword evidence="11 12" id="KW-0998">Cell outer membrane</keyword>
<dbReference type="RefSeq" id="WP_184865782.1">
    <property type="nucleotide sequence ID" value="NZ_JACHLK010000028.1"/>
</dbReference>
<dbReference type="PROSITE" id="PS52016">
    <property type="entry name" value="TONB_DEPENDENT_REC_3"/>
    <property type="match status" value="1"/>
</dbReference>
<keyword evidence="7" id="KW-0408">Iron</keyword>
<evidence type="ECO:0000256" key="10">
    <source>
        <dbReference type="ARBA" id="ARBA00023170"/>
    </source>
</evidence>
<keyword evidence="9 12" id="KW-0472">Membrane</keyword>
<keyword evidence="10 16" id="KW-0675">Receptor</keyword>
<keyword evidence="17" id="KW-1185">Reference proteome</keyword>
<keyword evidence="8 13" id="KW-0798">TonB box</keyword>
<evidence type="ECO:0000256" key="11">
    <source>
        <dbReference type="ARBA" id="ARBA00023237"/>
    </source>
</evidence>
<comment type="similarity">
    <text evidence="2 12 13">Belongs to the TonB-dependent receptor family.</text>
</comment>
<dbReference type="InterPro" id="IPR010105">
    <property type="entry name" value="TonB_sidphr_rcpt"/>
</dbReference>
<evidence type="ECO:0000256" key="6">
    <source>
        <dbReference type="ARBA" id="ARBA00022692"/>
    </source>
</evidence>
<feature type="region of interest" description="Disordered" evidence="14">
    <location>
        <begin position="1"/>
        <end position="21"/>
    </location>
</feature>
<evidence type="ECO:0000313" key="17">
    <source>
        <dbReference type="Proteomes" id="UP000575083"/>
    </source>
</evidence>
<organism evidence="16 17">
    <name type="scientific">Acidovorax soli</name>
    <dbReference type="NCBI Taxonomy" id="592050"/>
    <lineage>
        <taxon>Bacteria</taxon>
        <taxon>Pseudomonadati</taxon>
        <taxon>Pseudomonadota</taxon>
        <taxon>Betaproteobacteria</taxon>
        <taxon>Burkholderiales</taxon>
        <taxon>Comamonadaceae</taxon>
        <taxon>Acidovorax</taxon>
    </lineage>
</organism>
<evidence type="ECO:0000256" key="13">
    <source>
        <dbReference type="RuleBase" id="RU003357"/>
    </source>
</evidence>
<dbReference type="GO" id="GO:0009279">
    <property type="term" value="C:cell outer membrane"/>
    <property type="evidence" value="ECO:0007669"/>
    <property type="project" value="UniProtKB-SubCell"/>
</dbReference>
<sequence>MRNNDKARSFSHGTAGNALRPRGSRLQTVSLACAIACLAAAGGAAVPAAHAQSGTAQAAWAASRSLNLPAQPLGQALNALARTWGVAVAADAGLVQGRMAPALQGPLTLNEALGKALAGSGLEAVPEGAAITVQRVGNHTRALGEVRVTAQAQQEATEGTGSYAASHVSLGKGQDLRETPQSISVVTRQRIEDQALASVGEVMQQTTGVTVNYAGAGGLGGMATSFLSRGFEIGNVQIDGASVDAFSQQLFDPNLAMYDSVQIVRGANGLFSGNGEPGGAINLVRKRPTAQRQILGAVGIGSWSRRQAELDVAGPLNEAGTLRGRAVLAHTGKDFFYRGADAQDSLLYGILEADVGSASRVTVGASHGKLQTTPWREGIPRAPNGDDLKLPRSTALMAGWSHYDKSATELFAQWDQQIAGDWKLKAQVNLQKVDSDARLASLTGTVDPATGLGANWTGFSNDFRSGKRGIDVHASGPFSLLGRRHKLLVGADWTRVRDDQDTFYSEMATPASLTNVYGFDPGRIPAATSERKTRSYPGYGATQKAVYGRANLSLTDQLTAIVGGRYAGYAYDTPYINYTATGGIRSSGREHYSESGIFTPYAGLVYDLGPQWTAYGSVTEIHKSQANMLAGPLPGKPLDPIRGRSVELGMKGELADGKLNTAFALYRIERTGQAARDPGYPETDVGDLGLSCCYVAQGKIVSQGVDMEVSGQLARGWQLFAGYTYNHNRNKTDPAQLVYSSITPKHLFKLWSTYQLPGELSPWTLGGGVTLQSATYVSGTVNRYNPATGKYDGAALPFRFTQAGYAVWNASVQYRINRHWSASLNLNNLFDKTYYKAVGSIHGGNWYGEPRSALLMLRGSF</sequence>
<keyword evidence="3 12" id="KW-0813">Transport</keyword>
<evidence type="ECO:0000256" key="2">
    <source>
        <dbReference type="ARBA" id="ARBA00009810"/>
    </source>
</evidence>
<dbReference type="Pfam" id="PF07715">
    <property type="entry name" value="Plug"/>
    <property type="match status" value="1"/>
</dbReference>
<evidence type="ECO:0000256" key="12">
    <source>
        <dbReference type="PROSITE-ProRule" id="PRU01360"/>
    </source>
</evidence>
<protein>
    <submittedName>
        <fullName evidence="16">Outer membrane receptor for ferric coprogen and ferric-rhodotorulic acid</fullName>
    </submittedName>
</protein>
<evidence type="ECO:0000256" key="4">
    <source>
        <dbReference type="ARBA" id="ARBA00022452"/>
    </source>
</evidence>
<dbReference type="GO" id="GO:0015891">
    <property type="term" value="P:siderophore transport"/>
    <property type="evidence" value="ECO:0007669"/>
    <property type="project" value="InterPro"/>
</dbReference>
<dbReference type="InterPro" id="IPR036942">
    <property type="entry name" value="Beta-barrel_TonB_sf"/>
</dbReference>
<dbReference type="InterPro" id="IPR012910">
    <property type="entry name" value="Plug_dom"/>
</dbReference>
<dbReference type="SMART" id="SM00965">
    <property type="entry name" value="STN"/>
    <property type="match status" value="1"/>
</dbReference>
<dbReference type="Gene3D" id="3.55.50.30">
    <property type="match status" value="1"/>
</dbReference>
<dbReference type="InterPro" id="IPR011662">
    <property type="entry name" value="Secretin/TonB_short_N"/>
</dbReference>
<evidence type="ECO:0000256" key="1">
    <source>
        <dbReference type="ARBA" id="ARBA00004571"/>
    </source>
</evidence>
<name>A0A7X0PLE6_9BURK</name>
<dbReference type="CDD" id="cd01347">
    <property type="entry name" value="ligand_gated_channel"/>
    <property type="match status" value="1"/>
</dbReference>
<comment type="subcellular location">
    <subcellularLocation>
        <location evidence="1 12">Cell outer membrane</location>
        <topology evidence="1 12">Multi-pass membrane protein</topology>
    </subcellularLocation>
</comment>
<comment type="caution">
    <text evidence="16">The sequence shown here is derived from an EMBL/GenBank/DDBJ whole genome shotgun (WGS) entry which is preliminary data.</text>
</comment>
<reference evidence="16 17" key="1">
    <citation type="submission" date="2020-08" db="EMBL/GenBank/DDBJ databases">
        <title>Functional genomics of gut bacteria from endangered species of beetles.</title>
        <authorList>
            <person name="Carlos-Shanley C."/>
        </authorList>
    </citation>
    <scope>NUCLEOTIDE SEQUENCE [LARGE SCALE GENOMIC DNA]</scope>
    <source>
        <strain evidence="16 17">S00198</strain>
    </source>
</reference>
<evidence type="ECO:0000256" key="5">
    <source>
        <dbReference type="ARBA" id="ARBA00022496"/>
    </source>
</evidence>
<keyword evidence="6 12" id="KW-0812">Transmembrane</keyword>
<dbReference type="Gene3D" id="2.40.170.20">
    <property type="entry name" value="TonB-dependent receptor, beta-barrel domain"/>
    <property type="match status" value="1"/>
</dbReference>
<evidence type="ECO:0000256" key="14">
    <source>
        <dbReference type="SAM" id="MobiDB-lite"/>
    </source>
</evidence>
<keyword evidence="4 12" id="KW-1134">Transmembrane beta strand</keyword>
<gene>
    <name evidence="16" type="ORF">HNP48_006826</name>
</gene>
<accession>A0A7X0PLE6</accession>
<dbReference type="Pfam" id="PF00593">
    <property type="entry name" value="TonB_dep_Rec_b-barrel"/>
    <property type="match status" value="1"/>
</dbReference>
<dbReference type="InterPro" id="IPR037066">
    <property type="entry name" value="Plug_dom_sf"/>
</dbReference>